<feature type="transmembrane region" description="Helical" evidence="1">
    <location>
        <begin position="71"/>
        <end position="96"/>
    </location>
</feature>
<reference evidence="2 3" key="1">
    <citation type="submission" date="2023-10" db="EMBL/GenBank/DDBJ databases">
        <title>Development of a sustainable strategy for remediation of hydrocarbon-contaminated territories based on the waste exchange concept.</title>
        <authorList>
            <person name="Krivoruchko A."/>
        </authorList>
    </citation>
    <scope>NUCLEOTIDE SEQUENCE [LARGE SCALE GENOMIC DNA]</scope>
    <source>
        <strain evidence="2 3">IEGM 1236</strain>
    </source>
</reference>
<comment type="caution">
    <text evidence="2">The sequence shown here is derived from an EMBL/GenBank/DDBJ whole genome shotgun (WGS) entry which is preliminary data.</text>
</comment>
<gene>
    <name evidence="2" type="ORF">R4198_23970</name>
</gene>
<organism evidence="2 3">
    <name type="scientific">Williamsia marianensis</name>
    <dbReference type="NCBI Taxonomy" id="85044"/>
    <lineage>
        <taxon>Bacteria</taxon>
        <taxon>Bacillati</taxon>
        <taxon>Actinomycetota</taxon>
        <taxon>Actinomycetes</taxon>
        <taxon>Mycobacteriales</taxon>
        <taxon>Nocardiaceae</taxon>
        <taxon>Williamsia</taxon>
    </lineage>
</organism>
<evidence type="ECO:0000313" key="2">
    <source>
        <dbReference type="EMBL" id="MDV7136763.1"/>
    </source>
</evidence>
<sequence length="97" mass="9483">MSTAALAFESATAVLAVDQPTPVQPPGGDGIIKLVGVALWLVSLGFVAGIIVGAGWMWVDQMGGVGARGGTGVKVVLGALVGAIVCASAAGLITFFS</sequence>
<keyword evidence="1" id="KW-0472">Membrane</keyword>
<protein>
    <recommendedName>
        <fullName evidence="4">Integral membrane protein</fullName>
    </recommendedName>
</protein>
<evidence type="ECO:0000313" key="3">
    <source>
        <dbReference type="Proteomes" id="UP001185792"/>
    </source>
</evidence>
<feature type="transmembrane region" description="Helical" evidence="1">
    <location>
        <begin position="32"/>
        <end position="59"/>
    </location>
</feature>
<dbReference type="EMBL" id="JAWLUM010000005">
    <property type="protein sequence ID" value="MDV7136763.1"/>
    <property type="molecule type" value="Genomic_DNA"/>
</dbReference>
<keyword evidence="1" id="KW-0812">Transmembrane</keyword>
<evidence type="ECO:0008006" key="4">
    <source>
        <dbReference type="Google" id="ProtNLM"/>
    </source>
</evidence>
<proteinExistence type="predicted"/>
<dbReference type="RefSeq" id="WP_062800916.1">
    <property type="nucleotide sequence ID" value="NZ_CBCRXS010000018.1"/>
</dbReference>
<dbReference type="Proteomes" id="UP001185792">
    <property type="component" value="Unassembled WGS sequence"/>
</dbReference>
<name>A0ABU4EZT5_WILMA</name>
<accession>A0ABU4EZT5</accession>
<keyword evidence="3" id="KW-1185">Reference proteome</keyword>
<evidence type="ECO:0000256" key="1">
    <source>
        <dbReference type="SAM" id="Phobius"/>
    </source>
</evidence>
<keyword evidence="1" id="KW-1133">Transmembrane helix</keyword>